<comment type="caution">
    <text evidence="4">Lacks conserved residue(s) required for the propagation of feature annotation.</text>
</comment>
<feature type="binding site" evidence="4">
    <location>
        <position position="276"/>
    </location>
    <ligand>
        <name>pyridoxal 5'-phosphate</name>
        <dbReference type="ChEBI" id="CHEBI:597326"/>
    </ligand>
</feature>
<dbReference type="InterPro" id="IPR010111">
    <property type="entry name" value="Kynureninase"/>
</dbReference>
<feature type="binding site" evidence="4">
    <location>
        <position position="223"/>
    </location>
    <ligand>
        <name>pyridoxal 5'-phosphate</name>
        <dbReference type="ChEBI" id="CHEBI:597326"/>
    </ligand>
</feature>
<dbReference type="AlphaFoldDB" id="A0A327RG51"/>
<dbReference type="Proteomes" id="UP000248703">
    <property type="component" value="Unassembled WGS sequence"/>
</dbReference>
<dbReference type="EC" id="3.7.1.3" evidence="4 5"/>
<dbReference type="FunFam" id="3.40.640.10:FF:000031">
    <property type="entry name" value="Kynureninase"/>
    <property type="match status" value="1"/>
</dbReference>
<dbReference type="GO" id="GO:0030170">
    <property type="term" value="F:pyridoxal phosphate binding"/>
    <property type="evidence" value="ECO:0007669"/>
    <property type="project" value="UniProtKB-UniRule"/>
</dbReference>
<dbReference type="OrthoDB" id="9812626at2"/>
<dbReference type="InterPro" id="IPR015422">
    <property type="entry name" value="PyrdxlP-dep_Trfase_small"/>
</dbReference>
<proteinExistence type="inferred from homology"/>
<dbReference type="RefSeq" id="WP_111659994.1">
    <property type="nucleotide sequence ID" value="NZ_QLLO01000005.1"/>
</dbReference>
<dbReference type="GO" id="GO:0030429">
    <property type="term" value="F:kynureninase activity"/>
    <property type="evidence" value="ECO:0007669"/>
    <property type="project" value="UniProtKB-UniRule"/>
</dbReference>
<feature type="binding site" evidence="4">
    <location>
        <position position="108"/>
    </location>
    <ligand>
        <name>pyridoxal 5'-phosphate</name>
        <dbReference type="ChEBI" id="CHEBI:597326"/>
    </ligand>
</feature>
<comment type="function">
    <text evidence="4 6">Catalyzes the cleavage of L-kynurenine (L-Kyn) and L-3-hydroxykynurenine (L-3OHKyn) into anthranilic acid (AA) and 3-hydroxyanthranilic acid (3-OHAA), respectively.</text>
</comment>
<dbReference type="InterPro" id="IPR015424">
    <property type="entry name" value="PyrdxlP-dep_Trfase"/>
</dbReference>
<dbReference type="InterPro" id="IPR015421">
    <property type="entry name" value="PyrdxlP-dep_Trfase_major"/>
</dbReference>
<sequence>MTNFKLGLDFAKQLDKNDSLASFRHQFHIPKDQHGNDVIYLCGNSLGLQPKITKDYINQELEDWANLGVEGHTEGKNPWLHYHEFLTETMANIVGAKSSEVVVMNSLTANLHFMMVSFYQPTPKRYKILIEADAFPSDKYAVESQLRHHGFDDKEGLILWKAREGEELANYDDLEAILKEQGDEIALIMIGGVNYYTGQFFDLKRITELGHKHGCVVGFDCAHGAGNVALNLHDSGADFAVWCSYKYLNSGPGSLSGAFVHNRHANRKDLNRFTGWWSHNKQTRFKMRDEFDQLPGAEGWQLSNPPILSMAAIRASLDVFKDAGFENLLHKSKQLTGYFEFLINKLNHSDIKIITPSNPSERGCQLSIQVKNANRSLHDKLTEAGVISDWREPDVIRCAPVPLYNSFEDVYNMVERLKDIL</sequence>
<evidence type="ECO:0000256" key="1">
    <source>
        <dbReference type="ARBA" id="ARBA00022642"/>
    </source>
</evidence>
<dbReference type="GO" id="GO:0019441">
    <property type="term" value="P:L-tryptophan catabolic process to kynurenine"/>
    <property type="evidence" value="ECO:0007669"/>
    <property type="project" value="TreeGrafter"/>
</dbReference>
<dbReference type="NCBIfam" id="TIGR01814">
    <property type="entry name" value="kynureninase"/>
    <property type="match status" value="1"/>
</dbReference>
<dbReference type="GO" id="GO:0005737">
    <property type="term" value="C:cytoplasm"/>
    <property type="evidence" value="ECO:0007669"/>
    <property type="project" value="UniProtKB-UniRule"/>
</dbReference>
<comment type="caution">
    <text evidence="7">The sequence shown here is derived from an EMBL/GenBank/DDBJ whole genome shotgun (WGS) entry which is preliminary data.</text>
</comment>
<organism evidence="7 8">
    <name type="scientific">Olleya aquimaris</name>
    <dbReference type="NCBI Taxonomy" id="639310"/>
    <lineage>
        <taxon>Bacteria</taxon>
        <taxon>Pseudomonadati</taxon>
        <taxon>Bacteroidota</taxon>
        <taxon>Flavobacteriia</taxon>
        <taxon>Flavobacteriales</taxon>
        <taxon>Flavobacteriaceae</taxon>
    </lineage>
</organism>
<comment type="catalytic activity">
    <reaction evidence="4 6">
        <text>L-kynurenine + H2O = anthranilate + L-alanine + H(+)</text>
        <dbReference type="Rhea" id="RHEA:16813"/>
        <dbReference type="ChEBI" id="CHEBI:15377"/>
        <dbReference type="ChEBI" id="CHEBI:15378"/>
        <dbReference type="ChEBI" id="CHEBI:16567"/>
        <dbReference type="ChEBI" id="CHEBI:57959"/>
        <dbReference type="ChEBI" id="CHEBI:57972"/>
        <dbReference type="EC" id="3.7.1.3"/>
    </reaction>
</comment>
<evidence type="ECO:0000313" key="7">
    <source>
        <dbReference type="EMBL" id="RAJ14504.1"/>
    </source>
</evidence>
<dbReference type="PIRSF" id="PIRSF038800">
    <property type="entry name" value="KYNU"/>
    <property type="match status" value="1"/>
</dbReference>
<evidence type="ECO:0000256" key="6">
    <source>
        <dbReference type="PIRNR" id="PIRNR038800"/>
    </source>
</evidence>
<keyword evidence="2 4" id="KW-0378">Hydrolase</keyword>
<dbReference type="GO" id="GO:0019805">
    <property type="term" value="P:quinolinate biosynthetic process"/>
    <property type="evidence" value="ECO:0007669"/>
    <property type="project" value="UniProtKB-UniRule"/>
</dbReference>
<dbReference type="Gene3D" id="3.40.640.10">
    <property type="entry name" value="Type I PLP-dependent aspartate aminotransferase-like (Major domain)"/>
    <property type="match status" value="1"/>
</dbReference>
<accession>A0A327RG51</accession>
<evidence type="ECO:0000256" key="3">
    <source>
        <dbReference type="ARBA" id="ARBA00022898"/>
    </source>
</evidence>
<comment type="pathway">
    <text evidence="4 6">Cofactor biosynthesis; NAD(+) biosynthesis; quinolinate from L-kynurenine: step 2/3.</text>
</comment>
<keyword evidence="3 4" id="KW-0663">Pyridoxal phosphate</keyword>
<dbReference type="GO" id="GO:0043420">
    <property type="term" value="P:anthranilate metabolic process"/>
    <property type="evidence" value="ECO:0007669"/>
    <property type="project" value="TreeGrafter"/>
</dbReference>
<dbReference type="HAMAP" id="MF_01970">
    <property type="entry name" value="Kynureninase"/>
    <property type="match status" value="1"/>
</dbReference>
<comment type="cofactor">
    <cofactor evidence="4 6">
        <name>pyridoxal 5'-phosphate</name>
        <dbReference type="ChEBI" id="CHEBI:597326"/>
    </cofactor>
</comment>
<dbReference type="PANTHER" id="PTHR14084:SF0">
    <property type="entry name" value="KYNURENINASE"/>
    <property type="match status" value="1"/>
</dbReference>
<dbReference type="Gene3D" id="3.90.1150.10">
    <property type="entry name" value="Aspartate Aminotransferase, domain 1"/>
    <property type="match status" value="1"/>
</dbReference>
<dbReference type="PANTHER" id="PTHR14084">
    <property type="entry name" value="KYNURENINASE"/>
    <property type="match status" value="1"/>
</dbReference>
<comment type="catalytic activity">
    <reaction evidence="6">
        <text>3-hydroxy-L-kynurenine + H2O = 3-hydroxyanthranilate + L-alanine + H(+)</text>
        <dbReference type="Rhea" id="RHEA:25143"/>
        <dbReference type="ChEBI" id="CHEBI:15377"/>
        <dbReference type="ChEBI" id="CHEBI:15378"/>
        <dbReference type="ChEBI" id="CHEBI:36559"/>
        <dbReference type="ChEBI" id="CHEBI:57972"/>
        <dbReference type="ChEBI" id="CHEBI:58125"/>
        <dbReference type="EC" id="3.7.1.3"/>
    </reaction>
</comment>
<evidence type="ECO:0000313" key="8">
    <source>
        <dbReference type="Proteomes" id="UP000248703"/>
    </source>
</evidence>
<comment type="pathway">
    <text evidence="4 6">Amino-acid degradation; L-kynurenine degradation; L-alanine and anthranilate from L-kynurenine: step 1/1.</text>
</comment>
<dbReference type="SUPFAM" id="SSF53383">
    <property type="entry name" value="PLP-dependent transferases"/>
    <property type="match status" value="1"/>
</dbReference>
<feature type="binding site" evidence="4">
    <location>
        <position position="304"/>
    </location>
    <ligand>
        <name>pyridoxal 5'-phosphate</name>
        <dbReference type="ChEBI" id="CHEBI:597326"/>
    </ligand>
</feature>
<gene>
    <name evidence="4" type="primary">kynU</name>
    <name evidence="7" type="ORF">LY08_01679</name>
</gene>
<evidence type="ECO:0000256" key="4">
    <source>
        <dbReference type="HAMAP-Rule" id="MF_01970"/>
    </source>
</evidence>
<dbReference type="UniPathway" id="UPA00253">
    <property type="reaction ID" value="UER00329"/>
</dbReference>
<evidence type="ECO:0000256" key="5">
    <source>
        <dbReference type="NCBIfam" id="TIGR01814"/>
    </source>
</evidence>
<feature type="binding site" evidence="4">
    <location>
        <begin position="135"/>
        <end position="138"/>
    </location>
    <ligand>
        <name>pyridoxal 5'-phosphate</name>
        <dbReference type="ChEBI" id="CHEBI:597326"/>
    </ligand>
</feature>
<reference evidence="7 8" key="1">
    <citation type="submission" date="2018-06" db="EMBL/GenBank/DDBJ databases">
        <title>Genomic Encyclopedia of Archaeal and Bacterial Type Strains, Phase II (KMG-II): from individual species to whole genera.</title>
        <authorList>
            <person name="Goeker M."/>
        </authorList>
    </citation>
    <scope>NUCLEOTIDE SEQUENCE [LARGE SCALE GENOMIC DNA]</scope>
    <source>
        <strain evidence="7 8">DSM 24464</strain>
    </source>
</reference>
<dbReference type="EMBL" id="QLLO01000005">
    <property type="protein sequence ID" value="RAJ14504.1"/>
    <property type="molecule type" value="Genomic_DNA"/>
</dbReference>
<feature type="binding site" evidence="4">
    <location>
        <position position="107"/>
    </location>
    <ligand>
        <name>pyridoxal 5'-phosphate</name>
        <dbReference type="ChEBI" id="CHEBI:597326"/>
    </ligand>
</feature>
<protein>
    <recommendedName>
        <fullName evidence="4 5">Kynureninase</fullName>
        <ecNumber evidence="4 5">3.7.1.3</ecNumber>
    </recommendedName>
    <alternativeName>
        <fullName evidence="4">L-kynurenine hydrolase</fullName>
    </alternativeName>
</protein>
<comment type="subunit">
    <text evidence="4 6">Homodimer.</text>
</comment>
<name>A0A327RG51_9FLAO</name>
<dbReference type="UniPathway" id="UPA00334">
    <property type="reaction ID" value="UER00455"/>
</dbReference>
<dbReference type="Pfam" id="PF22580">
    <property type="entry name" value="KYNU_C"/>
    <property type="match status" value="1"/>
</dbReference>
<feature type="modified residue" description="N6-(pyridoxal phosphate)lysine" evidence="4">
    <location>
        <position position="246"/>
    </location>
</feature>
<keyword evidence="8" id="KW-1185">Reference proteome</keyword>
<comment type="similarity">
    <text evidence="4 6">Belongs to the kynureninase family.</text>
</comment>
<dbReference type="GO" id="GO:0097053">
    <property type="term" value="P:L-kynurenine catabolic process"/>
    <property type="evidence" value="ECO:0007669"/>
    <property type="project" value="UniProtKB-UniRule"/>
</dbReference>
<evidence type="ECO:0000256" key="2">
    <source>
        <dbReference type="ARBA" id="ARBA00022801"/>
    </source>
</evidence>
<keyword evidence="1 4" id="KW-0662">Pyridine nucleotide biosynthesis</keyword>
<feature type="binding site" evidence="4">
    <location>
        <position position="245"/>
    </location>
    <ligand>
        <name>pyridoxal 5'-phosphate</name>
        <dbReference type="ChEBI" id="CHEBI:597326"/>
    </ligand>
</feature>
<feature type="binding site" evidence="4">
    <location>
        <position position="220"/>
    </location>
    <ligand>
        <name>pyridoxal 5'-phosphate</name>
        <dbReference type="ChEBI" id="CHEBI:597326"/>
    </ligand>
</feature>
<dbReference type="GO" id="GO:0009435">
    <property type="term" value="P:NAD+ biosynthetic process"/>
    <property type="evidence" value="ECO:0007669"/>
    <property type="project" value="UniProtKB-UniRule"/>
</dbReference>